<evidence type="ECO:0000256" key="3">
    <source>
        <dbReference type="ARBA" id="ARBA00022741"/>
    </source>
</evidence>
<reference evidence="10" key="1">
    <citation type="submission" date="2021-05" db="EMBL/GenBank/DDBJ databases">
        <title>The genome of the haptophyte Pavlova lutheri (Diacronema luteri, Pavlovales) - a model for lipid biosynthesis in eukaryotic algae.</title>
        <authorList>
            <person name="Hulatt C.J."/>
            <person name="Posewitz M.C."/>
        </authorList>
    </citation>
    <scope>NUCLEOTIDE SEQUENCE</scope>
    <source>
        <strain evidence="10">NIVA-4/92</strain>
    </source>
</reference>
<dbReference type="Pfam" id="PF00005">
    <property type="entry name" value="ABC_tran"/>
    <property type="match status" value="1"/>
</dbReference>
<keyword evidence="11" id="KW-1185">Reference proteome</keyword>
<dbReference type="Proteomes" id="UP000751190">
    <property type="component" value="Unassembled WGS sequence"/>
</dbReference>
<keyword evidence="3" id="KW-0547">Nucleotide-binding</keyword>
<dbReference type="GO" id="GO:0016887">
    <property type="term" value="F:ATP hydrolysis activity"/>
    <property type="evidence" value="ECO:0007669"/>
    <property type="project" value="InterPro"/>
</dbReference>
<dbReference type="PANTHER" id="PTHR24221">
    <property type="entry name" value="ATP-BINDING CASSETTE SUB-FAMILY B"/>
    <property type="match status" value="1"/>
</dbReference>
<evidence type="ECO:0000259" key="9">
    <source>
        <dbReference type="PROSITE" id="PS50929"/>
    </source>
</evidence>
<name>A0A8J6C8M1_DIALT</name>
<dbReference type="GO" id="GO:0005524">
    <property type="term" value="F:ATP binding"/>
    <property type="evidence" value="ECO:0007669"/>
    <property type="project" value="UniProtKB-KW"/>
</dbReference>
<organism evidence="10 11">
    <name type="scientific">Diacronema lutheri</name>
    <name type="common">Unicellular marine alga</name>
    <name type="synonym">Monochrysis lutheri</name>
    <dbReference type="NCBI Taxonomy" id="2081491"/>
    <lineage>
        <taxon>Eukaryota</taxon>
        <taxon>Haptista</taxon>
        <taxon>Haptophyta</taxon>
        <taxon>Pavlovophyceae</taxon>
        <taxon>Pavlovales</taxon>
        <taxon>Pavlovaceae</taxon>
        <taxon>Diacronema</taxon>
    </lineage>
</organism>
<dbReference type="Gene3D" id="3.40.50.300">
    <property type="entry name" value="P-loop containing nucleotide triphosphate hydrolases"/>
    <property type="match status" value="1"/>
</dbReference>
<keyword evidence="5 7" id="KW-1133">Transmembrane helix</keyword>
<protein>
    <submittedName>
        <fullName evidence="10">Uncharacterized protein</fullName>
    </submittedName>
</protein>
<dbReference type="PROSITE" id="PS50929">
    <property type="entry name" value="ABC_TM1F"/>
    <property type="match status" value="1"/>
</dbReference>
<dbReference type="GO" id="GO:0005743">
    <property type="term" value="C:mitochondrial inner membrane"/>
    <property type="evidence" value="ECO:0007669"/>
    <property type="project" value="TreeGrafter"/>
</dbReference>
<dbReference type="CDD" id="cd18582">
    <property type="entry name" value="ABC_6TM_ATM1_ABCB7"/>
    <property type="match status" value="1"/>
</dbReference>
<feature type="domain" description="ABC transmembrane type-1" evidence="9">
    <location>
        <begin position="94"/>
        <end position="418"/>
    </location>
</feature>
<dbReference type="PROSITE" id="PS00211">
    <property type="entry name" value="ABC_TRANSPORTER_1"/>
    <property type="match status" value="1"/>
</dbReference>
<comment type="caution">
    <text evidence="10">The sequence shown here is derived from an EMBL/GenBank/DDBJ whole genome shotgun (WGS) entry which is preliminary data.</text>
</comment>
<feature type="transmembrane region" description="Helical" evidence="7">
    <location>
        <begin position="244"/>
        <end position="267"/>
    </location>
</feature>
<dbReference type="InterPro" id="IPR011527">
    <property type="entry name" value="ABC1_TM_dom"/>
</dbReference>
<dbReference type="Gene3D" id="1.20.1560.10">
    <property type="entry name" value="ABC transporter type 1, transmembrane domain"/>
    <property type="match status" value="1"/>
</dbReference>
<dbReference type="InterPro" id="IPR003439">
    <property type="entry name" value="ABC_transporter-like_ATP-bd"/>
</dbReference>
<dbReference type="PANTHER" id="PTHR24221:SF470">
    <property type="entry name" value="MITOCHONDRIAL ABC TRANSPORTER ATM"/>
    <property type="match status" value="1"/>
</dbReference>
<evidence type="ECO:0000256" key="4">
    <source>
        <dbReference type="ARBA" id="ARBA00022840"/>
    </source>
</evidence>
<dbReference type="AlphaFoldDB" id="A0A8J6C8M1"/>
<evidence type="ECO:0000256" key="5">
    <source>
        <dbReference type="ARBA" id="ARBA00022989"/>
    </source>
</evidence>
<keyword evidence="4" id="KW-0067">ATP-binding</keyword>
<keyword evidence="2 7" id="KW-0812">Transmembrane</keyword>
<dbReference type="SUPFAM" id="SSF90123">
    <property type="entry name" value="ABC transporter transmembrane region"/>
    <property type="match status" value="1"/>
</dbReference>
<dbReference type="InterPro" id="IPR039421">
    <property type="entry name" value="Type_1_exporter"/>
</dbReference>
<dbReference type="SUPFAM" id="SSF52540">
    <property type="entry name" value="P-loop containing nucleoside triphosphate hydrolases"/>
    <property type="match status" value="1"/>
</dbReference>
<keyword evidence="6 7" id="KW-0472">Membrane</keyword>
<sequence>MAANGRVAMRICTRRLAARAFCRAVGVRHAPAPAATSVSAAASAPLPQPRQLARGASMRGAPAAAAEPPFARVLEVVWPHLWPANRPQIRTSVLAALGLMGCSKLAAVATPFVFKDAVDLLAASSVSAADAAAGASGAADAARAAVDAAGGAAEPALAAALHALAPAAPPALLLLGVYGALRIGAVGMQELRNSVFAAVASCASRSLGRELFARLLALDAAFHARTPAAALARVVERSSRAANALLSVIVLHVAPTALELGLVTGLLVTQCGALFGGIALATVGGYVAFTFAVTTRRNAIRRRLNQADNALHAELADALANREVVALHGAHALAAARFEARLGGHEAAQLDVAHSLALLNFGQAAILSTGIAAVTLLAARGCLDGTLSLGDVVLANQLLLGLSAPLNVLGMVYREFTSAVTDLGGALEILQHPASMAGGERAGGGPRATPPALSASAIREHGIEFDNVRFEYPEVGAAVAAGADDAPAHAPARRSGGGGDGAHVAPARAALDGVSFRVPFGKSVAIVGGSGSGKSTVLRLLAALAPPSSGAVRVGGVDVRDLEPAQLRARVAVVSQEARFFRGTVSYNVGYPLLAARARRAASAMLADAHTDAHAGAGAGASQPGAARGAAKSARRLLADSDGSLSSLMPAEHALVRTAAERAQLADVISALPAGYDTDVGDGGSRLSGGERQRVSLARALARIGSSAAVAPSAAGDAALDGGDGGRDGGDGALVLLCDEPTSALDVLTEARVLDELRAIAPCVCLLLVTHRLASCVQVDEVLVLRDGRIAERGAHAELVQRPGGEYARMWRAQIAEERGDNELDHE</sequence>
<evidence type="ECO:0000256" key="7">
    <source>
        <dbReference type="SAM" id="Phobius"/>
    </source>
</evidence>
<dbReference type="InterPro" id="IPR003593">
    <property type="entry name" value="AAA+_ATPase"/>
</dbReference>
<feature type="transmembrane region" description="Helical" evidence="7">
    <location>
        <begin position="273"/>
        <end position="293"/>
    </location>
</feature>
<proteinExistence type="predicted"/>
<dbReference type="InterPro" id="IPR017871">
    <property type="entry name" value="ABC_transporter-like_CS"/>
</dbReference>
<gene>
    <name evidence="10" type="ORF">KFE25_002824</name>
</gene>
<dbReference type="EMBL" id="JAGTXO010000010">
    <property type="protein sequence ID" value="KAG8465517.1"/>
    <property type="molecule type" value="Genomic_DNA"/>
</dbReference>
<dbReference type="OMA" id="ITEYNIL"/>
<dbReference type="InterPro" id="IPR036640">
    <property type="entry name" value="ABC1_TM_sf"/>
</dbReference>
<evidence type="ECO:0000256" key="6">
    <source>
        <dbReference type="ARBA" id="ARBA00023136"/>
    </source>
</evidence>
<evidence type="ECO:0000313" key="10">
    <source>
        <dbReference type="EMBL" id="KAG8465517.1"/>
    </source>
</evidence>
<dbReference type="GO" id="GO:0006879">
    <property type="term" value="P:intracellular iron ion homeostasis"/>
    <property type="evidence" value="ECO:0007669"/>
    <property type="project" value="TreeGrafter"/>
</dbReference>
<dbReference type="SMART" id="SM00382">
    <property type="entry name" value="AAA"/>
    <property type="match status" value="1"/>
</dbReference>
<feature type="domain" description="ABC transporter" evidence="8">
    <location>
        <begin position="463"/>
        <end position="812"/>
    </location>
</feature>
<accession>A0A8J6C8M1</accession>
<dbReference type="OrthoDB" id="6500128at2759"/>
<dbReference type="GO" id="GO:0140359">
    <property type="term" value="F:ABC-type transporter activity"/>
    <property type="evidence" value="ECO:0007669"/>
    <property type="project" value="InterPro"/>
</dbReference>
<evidence type="ECO:0000256" key="2">
    <source>
        <dbReference type="ARBA" id="ARBA00022692"/>
    </source>
</evidence>
<comment type="subcellular location">
    <subcellularLocation>
        <location evidence="1">Membrane</location>
        <topology evidence="1">Multi-pass membrane protein</topology>
    </subcellularLocation>
</comment>
<evidence type="ECO:0000259" key="8">
    <source>
        <dbReference type="PROSITE" id="PS50893"/>
    </source>
</evidence>
<dbReference type="InterPro" id="IPR027417">
    <property type="entry name" value="P-loop_NTPase"/>
</dbReference>
<dbReference type="Pfam" id="PF00664">
    <property type="entry name" value="ABC_membrane"/>
    <property type="match status" value="1"/>
</dbReference>
<dbReference type="PROSITE" id="PS50893">
    <property type="entry name" value="ABC_TRANSPORTER_2"/>
    <property type="match status" value="1"/>
</dbReference>
<evidence type="ECO:0000256" key="1">
    <source>
        <dbReference type="ARBA" id="ARBA00004141"/>
    </source>
</evidence>
<evidence type="ECO:0000313" key="11">
    <source>
        <dbReference type="Proteomes" id="UP000751190"/>
    </source>
</evidence>